<evidence type="ECO:0000256" key="1">
    <source>
        <dbReference type="ARBA" id="ARBA00007768"/>
    </source>
</evidence>
<sequence length="312" mass="32254">MASPSSAPRSGPRLEIPIFGADTGVLAASLGARRIELNRAGSYAVGGTTPTLAELTSLITALSSSSLSQSKRCCVRVMIRPRGKQQQQQQDFIYSDAEFASMRNTVLRVAEQGLLDPDRGDGFVFGVLKVKSGGSGGTGGAVEVDVDRSRELVRLAAPFRCVFHRAFDDLFAPAAGVRGGDGDGSDEVGDALRRVKGAGFNGVLTSGGPGNAVDNKERLGKILRVARELGVEVIVGGGVRSENVRGLAEGMELGSSDAAGEGGDDGDEGEAAPAVWFHSSCFAAKGDDGVVGFDPNEVRGMVKEVAAVEKGV</sequence>
<organism evidence="3 4">
    <name type="scientific">Podospora didyma</name>
    <dbReference type="NCBI Taxonomy" id="330526"/>
    <lineage>
        <taxon>Eukaryota</taxon>
        <taxon>Fungi</taxon>
        <taxon>Dikarya</taxon>
        <taxon>Ascomycota</taxon>
        <taxon>Pezizomycotina</taxon>
        <taxon>Sordariomycetes</taxon>
        <taxon>Sordariomycetidae</taxon>
        <taxon>Sordariales</taxon>
        <taxon>Podosporaceae</taxon>
        <taxon>Podospora</taxon>
    </lineage>
</organism>
<dbReference type="EMBL" id="JAULSW010000006">
    <property type="protein sequence ID" value="KAK3378497.1"/>
    <property type="molecule type" value="Genomic_DNA"/>
</dbReference>
<accession>A0AAE0KLM7</accession>
<dbReference type="AlphaFoldDB" id="A0AAE0KLM7"/>
<dbReference type="InterPro" id="IPR036822">
    <property type="entry name" value="CutC-like_dom_sf"/>
</dbReference>
<dbReference type="PANTHER" id="PTHR12598:SF0">
    <property type="entry name" value="COPPER HOMEOSTASIS PROTEIN CUTC HOMOLOG"/>
    <property type="match status" value="1"/>
</dbReference>
<dbReference type="Gene3D" id="3.20.20.380">
    <property type="entry name" value="Copper homeostasis (CutC) domain"/>
    <property type="match status" value="1"/>
</dbReference>
<dbReference type="InterPro" id="IPR005627">
    <property type="entry name" value="CutC-like"/>
</dbReference>
<gene>
    <name evidence="3" type="ORF">B0H63DRAFT_525722</name>
</gene>
<proteinExistence type="inferred from homology"/>
<comment type="caution">
    <text evidence="3">The sequence shown here is derived from an EMBL/GenBank/DDBJ whole genome shotgun (WGS) entry which is preliminary data.</text>
</comment>
<dbReference type="Pfam" id="PF03932">
    <property type="entry name" value="CutC"/>
    <property type="match status" value="1"/>
</dbReference>
<reference evidence="3" key="1">
    <citation type="journal article" date="2023" name="Mol. Phylogenet. Evol.">
        <title>Genome-scale phylogeny and comparative genomics of the fungal order Sordariales.</title>
        <authorList>
            <person name="Hensen N."/>
            <person name="Bonometti L."/>
            <person name="Westerberg I."/>
            <person name="Brannstrom I.O."/>
            <person name="Guillou S."/>
            <person name="Cros-Aarteil S."/>
            <person name="Calhoun S."/>
            <person name="Haridas S."/>
            <person name="Kuo A."/>
            <person name="Mondo S."/>
            <person name="Pangilinan J."/>
            <person name="Riley R."/>
            <person name="LaButti K."/>
            <person name="Andreopoulos B."/>
            <person name="Lipzen A."/>
            <person name="Chen C."/>
            <person name="Yan M."/>
            <person name="Daum C."/>
            <person name="Ng V."/>
            <person name="Clum A."/>
            <person name="Steindorff A."/>
            <person name="Ohm R.A."/>
            <person name="Martin F."/>
            <person name="Silar P."/>
            <person name="Natvig D.O."/>
            <person name="Lalanne C."/>
            <person name="Gautier V."/>
            <person name="Ament-Velasquez S.L."/>
            <person name="Kruys A."/>
            <person name="Hutchinson M.I."/>
            <person name="Powell A.J."/>
            <person name="Barry K."/>
            <person name="Miller A.N."/>
            <person name="Grigoriev I.V."/>
            <person name="Debuchy R."/>
            <person name="Gladieux P."/>
            <person name="Hiltunen Thoren M."/>
            <person name="Johannesson H."/>
        </authorList>
    </citation>
    <scope>NUCLEOTIDE SEQUENCE</scope>
    <source>
        <strain evidence="3">CBS 232.78</strain>
    </source>
</reference>
<evidence type="ECO:0000313" key="4">
    <source>
        <dbReference type="Proteomes" id="UP001285441"/>
    </source>
</evidence>
<comment type="similarity">
    <text evidence="1">Belongs to the CutC family.</text>
</comment>
<dbReference type="Proteomes" id="UP001285441">
    <property type="component" value="Unassembled WGS sequence"/>
</dbReference>
<evidence type="ECO:0000313" key="3">
    <source>
        <dbReference type="EMBL" id="KAK3378497.1"/>
    </source>
</evidence>
<dbReference type="GO" id="GO:0005507">
    <property type="term" value="F:copper ion binding"/>
    <property type="evidence" value="ECO:0007669"/>
    <property type="project" value="TreeGrafter"/>
</dbReference>
<protein>
    <recommendedName>
        <fullName evidence="2">Copper homeostasis protein cutC homolog</fullName>
    </recommendedName>
</protein>
<dbReference type="SUPFAM" id="SSF110395">
    <property type="entry name" value="CutC-like"/>
    <property type="match status" value="1"/>
</dbReference>
<keyword evidence="4" id="KW-1185">Reference proteome</keyword>
<dbReference type="PANTHER" id="PTHR12598">
    <property type="entry name" value="COPPER HOMEOSTASIS PROTEIN CUTC"/>
    <property type="match status" value="1"/>
</dbReference>
<evidence type="ECO:0000256" key="2">
    <source>
        <dbReference type="ARBA" id="ARBA00019014"/>
    </source>
</evidence>
<name>A0AAE0KLM7_9PEZI</name>
<reference evidence="3" key="2">
    <citation type="submission" date="2023-06" db="EMBL/GenBank/DDBJ databases">
        <authorList>
            <consortium name="Lawrence Berkeley National Laboratory"/>
            <person name="Haridas S."/>
            <person name="Hensen N."/>
            <person name="Bonometti L."/>
            <person name="Westerberg I."/>
            <person name="Brannstrom I.O."/>
            <person name="Guillou S."/>
            <person name="Cros-Aarteil S."/>
            <person name="Calhoun S."/>
            <person name="Kuo A."/>
            <person name="Mondo S."/>
            <person name="Pangilinan J."/>
            <person name="Riley R."/>
            <person name="LaButti K."/>
            <person name="Andreopoulos B."/>
            <person name="Lipzen A."/>
            <person name="Chen C."/>
            <person name="Yanf M."/>
            <person name="Daum C."/>
            <person name="Ng V."/>
            <person name="Clum A."/>
            <person name="Steindorff A."/>
            <person name="Ohm R."/>
            <person name="Martin F."/>
            <person name="Silar P."/>
            <person name="Natvig D."/>
            <person name="Lalanne C."/>
            <person name="Gautier V."/>
            <person name="Ament-velasquez S.L."/>
            <person name="Kruys A."/>
            <person name="Hutchinson M.I."/>
            <person name="Powell A.J."/>
            <person name="Barry K."/>
            <person name="Miller A.N."/>
            <person name="Grigoriev I.V."/>
            <person name="Debuchy R."/>
            <person name="Gladieux P."/>
            <person name="Thoren M.H."/>
            <person name="Johannesson H."/>
        </authorList>
    </citation>
    <scope>NUCLEOTIDE SEQUENCE</scope>
    <source>
        <strain evidence="3">CBS 232.78</strain>
    </source>
</reference>